<name>A0A341BYI4_NEOAA</name>
<organism evidence="13 14">
    <name type="scientific">Neophocaena asiaeorientalis asiaeorientalis</name>
    <name type="common">Yangtze finless porpoise</name>
    <name type="synonym">Neophocaena phocaenoides subsp. asiaeorientalis</name>
    <dbReference type="NCBI Taxonomy" id="1706337"/>
    <lineage>
        <taxon>Eukaryota</taxon>
        <taxon>Metazoa</taxon>
        <taxon>Chordata</taxon>
        <taxon>Craniata</taxon>
        <taxon>Vertebrata</taxon>
        <taxon>Euteleostomi</taxon>
        <taxon>Mammalia</taxon>
        <taxon>Eutheria</taxon>
        <taxon>Laurasiatheria</taxon>
        <taxon>Artiodactyla</taxon>
        <taxon>Whippomorpha</taxon>
        <taxon>Cetacea</taxon>
        <taxon>Odontoceti</taxon>
        <taxon>Phocoenidae</taxon>
        <taxon>Neophocaena</taxon>
    </lineage>
</organism>
<evidence type="ECO:0000256" key="7">
    <source>
        <dbReference type="ARBA" id="ARBA00023136"/>
    </source>
</evidence>
<comment type="subcellular location">
    <subcellularLocation>
        <location evidence="1">Endoplasmic reticulum membrane</location>
        <topology evidence="1">Single-pass membrane protein</topology>
    </subcellularLocation>
</comment>
<evidence type="ECO:0000256" key="3">
    <source>
        <dbReference type="ARBA" id="ARBA00017467"/>
    </source>
</evidence>
<keyword evidence="6 12" id="KW-1133">Transmembrane helix</keyword>
<dbReference type="InParanoid" id="A0A341BYI4"/>
<reference evidence="14" key="1">
    <citation type="submission" date="2025-08" db="UniProtKB">
        <authorList>
            <consortium name="RefSeq"/>
        </authorList>
    </citation>
    <scope>IDENTIFICATION</scope>
    <source>
        <tissue evidence="14">Meat</tissue>
    </source>
</reference>
<sequence length="288" mass="31399">MGCTCAESRGAPSGVVKGQVSASGPELHPPPTSPAHQEAHTSSLGLRSARSFELSPLLRPAPGNSTHASCLRMGGTLILAAAAGAVAVLLAVRLWVVLRPRAAVPRRSLSLLVVAGSGGHTTEILRLLENLSDAYCPRHYIIADTDEMSAHKINSFEGNRADRNPSAMFTEYYIHRIPRSREVQQSWLSTVLTTLYSMWLSFPLTHRLKPDLVLCNGPGTCVPICISALLLGILGIKKVIIVYVESICRVEHLSLSGKILFHLSDYFIVQWPTLKEKYPKSVYLGRIV</sequence>
<dbReference type="FunFam" id="3.40.50.2000:FF:000098">
    <property type="entry name" value="UDP-N-acetylglucosamine transferase subunit ALG14 homolog"/>
    <property type="match status" value="1"/>
</dbReference>
<accession>A0A341BYI4</accession>
<keyword evidence="14" id="KW-0808">Transferase</keyword>
<dbReference type="GO" id="GO:0006488">
    <property type="term" value="P:dolichol-linked oligosaccharide biosynthetic process"/>
    <property type="evidence" value="ECO:0007669"/>
    <property type="project" value="InterPro"/>
</dbReference>
<evidence type="ECO:0000256" key="11">
    <source>
        <dbReference type="SAM" id="MobiDB-lite"/>
    </source>
</evidence>
<keyword evidence="13" id="KW-1185">Reference proteome</keyword>
<keyword evidence="5" id="KW-0256">Endoplasmic reticulum</keyword>
<evidence type="ECO:0000256" key="8">
    <source>
        <dbReference type="ARBA" id="ARBA00063014"/>
    </source>
</evidence>
<evidence type="ECO:0000256" key="12">
    <source>
        <dbReference type="SAM" id="Phobius"/>
    </source>
</evidence>
<evidence type="ECO:0000256" key="5">
    <source>
        <dbReference type="ARBA" id="ARBA00022824"/>
    </source>
</evidence>
<keyword evidence="7 12" id="KW-0472">Membrane</keyword>
<dbReference type="KEGG" id="nasi:112403703"/>
<evidence type="ECO:0000256" key="6">
    <source>
        <dbReference type="ARBA" id="ARBA00022989"/>
    </source>
</evidence>
<gene>
    <name evidence="14" type="primary">ALG14</name>
</gene>
<dbReference type="Pfam" id="PF08660">
    <property type="entry name" value="Alg14"/>
    <property type="match status" value="1"/>
</dbReference>
<feature type="transmembrane region" description="Helical" evidence="12">
    <location>
        <begin position="77"/>
        <end position="98"/>
    </location>
</feature>
<proteinExistence type="inferred from homology"/>
<evidence type="ECO:0000256" key="4">
    <source>
        <dbReference type="ARBA" id="ARBA00022692"/>
    </source>
</evidence>
<dbReference type="RefSeq" id="XP_024607073.1">
    <property type="nucleotide sequence ID" value="XM_024751305.1"/>
</dbReference>
<evidence type="ECO:0000313" key="14">
    <source>
        <dbReference type="RefSeq" id="XP_024607073.1"/>
    </source>
</evidence>
<dbReference type="GO" id="GO:0043541">
    <property type="term" value="C:UDP-N-acetylglucosamine transferase complex"/>
    <property type="evidence" value="ECO:0007669"/>
    <property type="project" value="TreeGrafter"/>
</dbReference>
<dbReference type="AlphaFoldDB" id="A0A341BYI4"/>
<dbReference type="GeneID" id="112403703"/>
<dbReference type="Proteomes" id="UP000252040">
    <property type="component" value="Unplaced"/>
</dbReference>
<dbReference type="PANTHER" id="PTHR12154">
    <property type="entry name" value="GLYCOSYL TRANSFERASE-RELATED"/>
    <property type="match status" value="1"/>
</dbReference>
<evidence type="ECO:0000256" key="10">
    <source>
        <dbReference type="ARBA" id="ARBA00075041"/>
    </source>
</evidence>
<dbReference type="STRING" id="1706337.A0A341BYI4"/>
<dbReference type="InterPro" id="IPR013969">
    <property type="entry name" value="Oligosacch_biosynth_Alg14"/>
</dbReference>
<evidence type="ECO:0000256" key="9">
    <source>
        <dbReference type="ARBA" id="ARBA00067533"/>
    </source>
</evidence>
<evidence type="ECO:0000256" key="1">
    <source>
        <dbReference type="ARBA" id="ARBA00004389"/>
    </source>
</evidence>
<dbReference type="CTD" id="199857"/>
<comment type="subunit">
    <text evidence="8">Forms with ALG13 the active heterodimeric UDP-N-acetylglucosamine transferase complex.</text>
</comment>
<protein>
    <recommendedName>
        <fullName evidence="3">UDP-N-acetylglucosamine transferase subunit ALG14</fullName>
    </recommendedName>
    <alternativeName>
        <fullName evidence="10">Asparagine-linked glycosylation 14 homolog</fullName>
    </alternativeName>
    <alternativeName>
        <fullName evidence="9">UDP-N-acetylglucosamine transferase subunit alg14</fullName>
    </alternativeName>
</protein>
<dbReference type="PANTHER" id="PTHR12154:SF4">
    <property type="entry name" value="UDP-N-ACETYLGLUCOSAMINE TRANSFERASE SUBUNIT ALG14 HOMOLOG"/>
    <property type="match status" value="1"/>
</dbReference>
<keyword evidence="4 12" id="KW-0812">Transmembrane</keyword>
<evidence type="ECO:0000313" key="13">
    <source>
        <dbReference type="Proteomes" id="UP000252040"/>
    </source>
</evidence>
<dbReference type="SUPFAM" id="SSF53756">
    <property type="entry name" value="UDP-Glycosyltransferase/glycogen phosphorylase"/>
    <property type="match status" value="1"/>
</dbReference>
<comment type="similarity">
    <text evidence="2">Belongs to the ALG14 family.</text>
</comment>
<feature type="region of interest" description="Disordered" evidence="11">
    <location>
        <begin position="1"/>
        <end position="42"/>
    </location>
</feature>
<dbReference type="FunCoup" id="A0A341BYI4">
    <property type="interactions" value="2098"/>
</dbReference>
<dbReference type="GO" id="GO:0004577">
    <property type="term" value="F:N-acetylglucosaminyldiphosphodolichol N-acetylglucosaminyltransferase activity"/>
    <property type="evidence" value="ECO:0007669"/>
    <property type="project" value="TreeGrafter"/>
</dbReference>
<evidence type="ECO:0000256" key="2">
    <source>
        <dbReference type="ARBA" id="ARBA00009731"/>
    </source>
</evidence>
<dbReference type="Gene3D" id="3.40.50.2000">
    <property type="entry name" value="Glycogen Phosphorylase B"/>
    <property type="match status" value="1"/>
</dbReference>